<organism evidence="1 3">
    <name type="scientific">Acetobacter cibinongensis</name>
    <dbReference type="NCBI Taxonomy" id="146475"/>
    <lineage>
        <taxon>Bacteria</taxon>
        <taxon>Pseudomonadati</taxon>
        <taxon>Pseudomonadota</taxon>
        <taxon>Alphaproteobacteria</taxon>
        <taxon>Acetobacterales</taxon>
        <taxon>Acetobacteraceae</taxon>
        <taxon>Acetobacter</taxon>
    </lineage>
</organism>
<protein>
    <submittedName>
        <fullName evidence="1">Uncharacterized protein</fullName>
    </submittedName>
</protein>
<gene>
    <name evidence="1" type="ORF">Abci_022_001</name>
    <name evidence="2" type="ORF">ACI01nite_27210</name>
</gene>
<evidence type="ECO:0000313" key="4">
    <source>
        <dbReference type="Proteomes" id="UP000321891"/>
    </source>
</evidence>
<accession>A0A0D6N6V7</accession>
<evidence type="ECO:0000313" key="3">
    <source>
        <dbReference type="Proteomes" id="UP000032671"/>
    </source>
</evidence>
<dbReference type="EMBL" id="BAMV01000022">
    <property type="protein sequence ID" value="GAN61425.1"/>
    <property type="molecule type" value="Genomic_DNA"/>
</dbReference>
<reference evidence="1 3" key="1">
    <citation type="submission" date="2012-11" db="EMBL/GenBank/DDBJ databases">
        <title>Whole genome sequence of Acetobacter cibinongensis 4H-1.</title>
        <authorList>
            <person name="Azuma Y."/>
            <person name="Higashiura N."/>
            <person name="Hirakawa H."/>
            <person name="Matsushita K."/>
        </authorList>
    </citation>
    <scope>NUCLEOTIDE SEQUENCE [LARGE SCALE GENOMIC DNA]</scope>
    <source>
        <strain evidence="1 3">4H-1</strain>
    </source>
</reference>
<dbReference type="Proteomes" id="UP000321891">
    <property type="component" value="Unassembled WGS sequence"/>
</dbReference>
<dbReference type="AlphaFoldDB" id="A0A0D6N6V7"/>
<comment type="caution">
    <text evidence="1">The sequence shown here is derived from an EMBL/GenBank/DDBJ whole genome shotgun (WGS) entry which is preliminary data.</text>
</comment>
<accession>A0A6N3SUI4</accession>
<reference evidence="2 4" key="2">
    <citation type="submission" date="2019-07" db="EMBL/GenBank/DDBJ databases">
        <title>Whole genome shotgun sequence of Acetobacter cibinongensis NBRC 16605.</title>
        <authorList>
            <person name="Hosoyama A."/>
            <person name="Uohara A."/>
            <person name="Ohji S."/>
            <person name="Ichikawa N."/>
        </authorList>
    </citation>
    <scope>NUCLEOTIDE SEQUENCE [LARGE SCALE GENOMIC DNA]</scope>
    <source>
        <strain evidence="2 4">NBRC 16605</strain>
    </source>
</reference>
<evidence type="ECO:0000313" key="2">
    <source>
        <dbReference type="EMBL" id="GEL60119.1"/>
    </source>
</evidence>
<dbReference type="Proteomes" id="UP000032671">
    <property type="component" value="Unassembled WGS sequence"/>
</dbReference>
<keyword evidence="4" id="KW-1185">Reference proteome</keyword>
<proteinExistence type="predicted"/>
<name>A0A0D6N6V7_9PROT</name>
<dbReference type="EMBL" id="BJVU01000025">
    <property type="protein sequence ID" value="GEL60119.1"/>
    <property type="molecule type" value="Genomic_DNA"/>
</dbReference>
<sequence>MLAGRVLAEMIEAVDKWAVHYDLTRSEAIFRLIQLCLEYKHELP</sequence>
<evidence type="ECO:0000313" key="1">
    <source>
        <dbReference type="EMBL" id="GAN61425.1"/>
    </source>
</evidence>
<dbReference type="STRING" id="1231339.Abci_022_001"/>